<dbReference type="PANTHER" id="PTHR10093">
    <property type="entry name" value="IRON-SULFUR CLUSTER ASSEMBLY ENZYME NIFU HOMOLOG"/>
    <property type="match status" value="1"/>
</dbReference>
<dbReference type="Gene3D" id="3.90.1010.10">
    <property type="match status" value="1"/>
</dbReference>
<protein>
    <submittedName>
        <fullName evidence="2">Nitrogen fixation protein NifU</fullName>
    </submittedName>
</protein>
<dbReference type="GO" id="GO:0051536">
    <property type="term" value="F:iron-sulfur cluster binding"/>
    <property type="evidence" value="ECO:0007669"/>
    <property type="project" value="InterPro"/>
</dbReference>
<evidence type="ECO:0000313" key="3">
    <source>
        <dbReference type="Proteomes" id="UP000051124"/>
    </source>
</evidence>
<name>A0A0S7WEH3_UNCT6</name>
<organism evidence="2 3">
    <name type="scientific">candidate division TA06 bacterium DG_26</name>
    <dbReference type="NCBI Taxonomy" id="1703771"/>
    <lineage>
        <taxon>Bacteria</taxon>
        <taxon>Bacteria division TA06</taxon>
    </lineage>
</organism>
<dbReference type="PATRIC" id="fig|1703771.3.peg.999"/>
<reference evidence="2 3" key="1">
    <citation type="journal article" date="2015" name="Microbiome">
        <title>Genomic resolution of linkages in carbon, nitrogen, and sulfur cycling among widespread estuary sediment bacteria.</title>
        <authorList>
            <person name="Baker B.J."/>
            <person name="Lazar C.S."/>
            <person name="Teske A.P."/>
            <person name="Dick G.J."/>
        </authorList>
    </citation>
    <scope>NUCLEOTIDE SEQUENCE [LARGE SCALE GENOMIC DNA]</scope>
    <source>
        <strain evidence="2">DG_26</strain>
    </source>
</reference>
<dbReference type="InterPro" id="IPR002871">
    <property type="entry name" value="NIF_FeS_clus_asmbl_NifU_N"/>
</dbReference>
<dbReference type="SUPFAM" id="SSF51905">
    <property type="entry name" value="FAD/NAD(P)-binding domain"/>
    <property type="match status" value="1"/>
</dbReference>
<dbReference type="AlphaFoldDB" id="A0A0S7WEH3"/>
<proteinExistence type="predicted"/>
<dbReference type="Gene3D" id="3.50.50.60">
    <property type="entry name" value="FAD/NAD(P)-binding domain"/>
    <property type="match status" value="1"/>
</dbReference>
<dbReference type="InterPro" id="IPR017787">
    <property type="entry name" value="NIF_FeS_clus_asmbl_NifU-like"/>
</dbReference>
<dbReference type="InterPro" id="IPR036188">
    <property type="entry name" value="FAD/NAD-bd_sf"/>
</dbReference>
<dbReference type="EMBL" id="LIZT01000111">
    <property type="protein sequence ID" value="KPJ48547.1"/>
    <property type="molecule type" value="Genomic_DNA"/>
</dbReference>
<evidence type="ECO:0000259" key="1">
    <source>
        <dbReference type="Pfam" id="PF01592"/>
    </source>
</evidence>
<comment type="caution">
    <text evidence="2">The sequence shown here is derived from an EMBL/GenBank/DDBJ whole genome shotgun (WGS) entry which is preliminary data.</text>
</comment>
<evidence type="ECO:0000313" key="2">
    <source>
        <dbReference type="EMBL" id="KPJ48547.1"/>
    </source>
</evidence>
<dbReference type="Proteomes" id="UP000051124">
    <property type="component" value="Unassembled WGS sequence"/>
</dbReference>
<dbReference type="NCBIfam" id="TIGR03419">
    <property type="entry name" value="NifU_clost"/>
    <property type="match status" value="1"/>
</dbReference>
<dbReference type="Pfam" id="PF01592">
    <property type="entry name" value="NifU_N"/>
    <property type="match status" value="1"/>
</dbReference>
<dbReference type="CDD" id="cd06664">
    <property type="entry name" value="IscU_like"/>
    <property type="match status" value="1"/>
</dbReference>
<accession>A0A0S7WEH3</accession>
<gene>
    <name evidence="2" type="ORF">AMJ40_07285</name>
</gene>
<dbReference type="GO" id="GO:0016226">
    <property type="term" value="P:iron-sulfur cluster assembly"/>
    <property type="evidence" value="ECO:0007669"/>
    <property type="project" value="InterPro"/>
</dbReference>
<dbReference type="SUPFAM" id="SSF82649">
    <property type="entry name" value="SufE/NifU"/>
    <property type="match status" value="1"/>
</dbReference>
<feature type="domain" description="NIF system FeS cluster assembly NifU N-terminal" evidence="1">
    <location>
        <begin position="5"/>
        <end position="127"/>
    </location>
</feature>
<sequence length="261" mass="29269">MKSTQYSDKVLDHFRNPRNVGTLEGQDVAVGRVGNPVCGDLMEIYIKVRDNVIEEIKFKTFGCGSAIATASMITELARGKTIDEALQISRKEVADELDGLPPVKMHCSNLAADALHNAIENYLSREKSAQKSLEKRRRLTKRIKGEKEFLHRGVYHELVDLSTLKGKRVLVLDRGATSIEVAIDLTGQTGRVIFLTGSKEISAGPELKKSLKQSDVKILYESEILEIKGTNDVEKVLIHDLNEDEEYELFVDSIIMLQKRE</sequence>
<dbReference type="GO" id="GO:0005506">
    <property type="term" value="F:iron ion binding"/>
    <property type="evidence" value="ECO:0007669"/>
    <property type="project" value="InterPro"/>
</dbReference>